<dbReference type="Proteomes" id="UP000307201">
    <property type="component" value="Unassembled WGS sequence"/>
</dbReference>
<dbReference type="OrthoDB" id="1682769at2"/>
<evidence type="ECO:0000313" key="1">
    <source>
        <dbReference type="EMBL" id="TLQ05871.1"/>
    </source>
</evidence>
<proteinExistence type="predicted"/>
<gene>
    <name evidence="1" type="ORF">FEZ48_11840</name>
</gene>
<name>A0A5R9BZR9_9LACT</name>
<comment type="caution">
    <text evidence="1">The sequence shown here is derived from an EMBL/GenBank/DDBJ whole genome shotgun (WGS) entry which is preliminary data.</text>
</comment>
<protein>
    <submittedName>
        <fullName evidence="1">Uncharacterized protein</fullName>
    </submittedName>
</protein>
<reference evidence="1 2" key="1">
    <citation type="submission" date="2019-05" db="EMBL/GenBank/DDBJ databases">
        <title>The metagenome of a microbial culture collection derived from dairy environment covers the genomic content of the human microbiome.</title>
        <authorList>
            <person name="Roder T."/>
            <person name="Wuthrich D."/>
            <person name="Sattari Z."/>
            <person name="Von Ah U."/>
            <person name="Bar C."/>
            <person name="Ronchi F."/>
            <person name="Macpherson A.J."/>
            <person name="Ganal-Vonarburg S.C."/>
            <person name="Bruggmann R."/>
            <person name="Vergeres G."/>
        </authorList>
    </citation>
    <scope>NUCLEOTIDE SEQUENCE [LARGE SCALE GENOMIC DNA]</scope>
    <source>
        <strain evidence="1 2">FAM 24235</strain>
    </source>
</reference>
<accession>A0A5R9BZR9</accession>
<dbReference type="EMBL" id="VBTE01000047">
    <property type="protein sequence ID" value="TLQ05871.1"/>
    <property type="molecule type" value="Genomic_DNA"/>
</dbReference>
<organism evidence="1 2">
    <name type="scientific">Marinilactibacillus psychrotolerans</name>
    <dbReference type="NCBI Taxonomy" id="191770"/>
    <lineage>
        <taxon>Bacteria</taxon>
        <taxon>Bacillati</taxon>
        <taxon>Bacillota</taxon>
        <taxon>Bacilli</taxon>
        <taxon>Lactobacillales</taxon>
        <taxon>Carnobacteriaceae</taxon>
        <taxon>Marinilactibacillus</taxon>
    </lineage>
</organism>
<dbReference type="RefSeq" id="WP_138472893.1">
    <property type="nucleotide sequence ID" value="NZ_JBGQQG010000079.1"/>
</dbReference>
<sequence length="102" mass="11360">MVTSDSDEFICQHVAVIPGKHTFTAKAELDSQELITEETVTVTPVKGEQAVALDIQDMHFEVSSNIEDAMVYLNEENVGQLENEVGAFDPFVDLEYAILELR</sequence>
<dbReference type="AlphaFoldDB" id="A0A5R9BZR9"/>
<evidence type="ECO:0000313" key="2">
    <source>
        <dbReference type="Proteomes" id="UP000307201"/>
    </source>
</evidence>